<evidence type="ECO:0000313" key="2">
    <source>
        <dbReference type="Proteomes" id="UP000315226"/>
    </source>
</evidence>
<dbReference type="RefSeq" id="WP_255325365.1">
    <property type="nucleotide sequence ID" value="NZ_BJMN01000078.1"/>
</dbReference>
<proteinExistence type="predicted"/>
<evidence type="ECO:0000313" key="1">
    <source>
        <dbReference type="EMBL" id="GEB62107.1"/>
    </source>
</evidence>
<accession>A0A4Y3RZ90</accession>
<keyword evidence="2" id="KW-1185">Reference proteome</keyword>
<dbReference type="Proteomes" id="UP000315226">
    <property type="component" value="Unassembled WGS sequence"/>
</dbReference>
<reference evidence="1 2" key="1">
    <citation type="submission" date="2019-06" db="EMBL/GenBank/DDBJ databases">
        <title>Whole genome shotgun sequence of Streptomyces gardneri NBRC 12865.</title>
        <authorList>
            <person name="Hosoyama A."/>
            <person name="Uohara A."/>
            <person name="Ohji S."/>
            <person name="Ichikawa N."/>
        </authorList>
    </citation>
    <scope>NUCLEOTIDE SEQUENCE [LARGE SCALE GENOMIC DNA]</scope>
    <source>
        <strain evidence="1 2">NBRC 12865</strain>
    </source>
</reference>
<protein>
    <submittedName>
        <fullName evidence="1">Uncharacterized protein</fullName>
    </submittedName>
</protein>
<comment type="caution">
    <text evidence="1">The sequence shown here is derived from an EMBL/GenBank/DDBJ whole genome shotgun (WGS) entry which is preliminary data.</text>
</comment>
<name>A0A4Y3RZ90_9ACTN</name>
<gene>
    <name evidence="1" type="ORF">SGA01_77120</name>
</gene>
<sequence>MEGVLGAAEEYPDLEMCDVCAPWGSLGIAKPTDRPARPAEVEFP</sequence>
<organism evidence="1 2">
    <name type="scientific">Streptomyces gardneri</name>
    <dbReference type="NCBI Taxonomy" id="66892"/>
    <lineage>
        <taxon>Bacteria</taxon>
        <taxon>Bacillati</taxon>
        <taxon>Actinomycetota</taxon>
        <taxon>Actinomycetes</taxon>
        <taxon>Kitasatosporales</taxon>
        <taxon>Streptomycetaceae</taxon>
        <taxon>Streptomyces</taxon>
    </lineage>
</organism>
<dbReference type="EMBL" id="BJMN01000078">
    <property type="protein sequence ID" value="GEB62107.1"/>
    <property type="molecule type" value="Genomic_DNA"/>
</dbReference>
<dbReference type="AlphaFoldDB" id="A0A4Y3RZ90"/>